<keyword evidence="7 12" id="KW-0862">Zinc</keyword>
<evidence type="ECO:0000256" key="8">
    <source>
        <dbReference type="ARBA" id="ARBA00022840"/>
    </source>
</evidence>
<dbReference type="PANTHER" id="PTHR30580">
    <property type="entry name" value="PRIMOSOMAL PROTEIN N"/>
    <property type="match status" value="1"/>
</dbReference>
<dbReference type="InterPro" id="IPR001650">
    <property type="entry name" value="Helicase_C-like"/>
</dbReference>
<feature type="binding site" evidence="12">
    <location>
        <position position="539"/>
    </location>
    <ligand>
        <name>Zn(2+)</name>
        <dbReference type="ChEBI" id="CHEBI:29105"/>
        <label>2</label>
    </ligand>
</feature>
<dbReference type="InterPro" id="IPR041222">
    <property type="entry name" value="PriA_3primeBD"/>
</dbReference>
<comment type="cofactor">
    <cofactor evidence="12">
        <name>Zn(2+)</name>
        <dbReference type="ChEBI" id="CHEBI:29105"/>
    </cofactor>
    <text evidence="12">Binds 2 zinc ions per subunit.</text>
</comment>
<feature type="binding site" evidence="12">
    <location>
        <position position="573"/>
    </location>
    <ligand>
        <name>Zn(2+)</name>
        <dbReference type="ChEBI" id="CHEBI:29105"/>
        <label>1</label>
    </ligand>
</feature>
<dbReference type="KEGG" id="ttz:FHG85_01535"/>
<dbReference type="Gene3D" id="3.40.1440.60">
    <property type="entry name" value="PriA, 3(prime) DNA-binding domain"/>
    <property type="match status" value="1"/>
</dbReference>
<feature type="domain" description="Helicase C-terminal" evidence="14">
    <location>
        <begin position="504"/>
        <end position="722"/>
    </location>
</feature>
<dbReference type="SMART" id="SM00487">
    <property type="entry name" value="DEXDc"/>
    <property type="match status" value="1"/>
</dbReference>
<keyword evidence="6 12" id="KW-0347">Helicase</keyword>
<dbReference type="InterPro" id="IPR027417">
    <property type="entry name" value="P-loop_NTPase"/>
</dbReference>
<dbReference type="Gene3D" id="3.40.50.300">
    <property type="entry name" value="P-loop containing nucleotide triphosphate hydrolases"/>
    <property type="match status" value="2"/>
</dbReference>
<dbReference type="Pfam" id="PF18319">
    <property type="entry name" value="Zn_ribbon_PriA"/>
    <property type="match status" value="1"/>
</dbReference>
<keyword evidence="10 12" id="KW-0413">Isomerase</keyword>
<evidence type="ECO:0000256" key="5">
    <source>
        <dbReference type="ARBA" id="ARBA00022801"/>
    </source>
</evidence>
<dbReference type="GO" id="GO:0043138">
    <property type="term" value="F:3'-5' DNA helicase activity"/>
    <property type="evidence" value="ECO:0007669"/>
    <property type="project" value="UniProtKB-EC"/>
</dbReference>
<feature type="binding site" evidence="12">
    <location>
        <position position="570"/>
    </location>
    <ligand>
        <name>Zn(2+)</name>
        <dbReference type="ChEBI" id="CHEBI:29105"/>
        <label>1</label>
    </ligand>
</feature>
<comment type="catalytic activity">
    <reaction evidence="11 12">
        <text>ATP + H2O = ADP + phosphate + H(+)</text>
        <dbReference type="Rhea" id="RHEA:13065"/>
        <dbReference type="ChEBI" id="CHEBI:15377"/>
        <dbReference type="ChEBI" id="CHEBI:15378"/>
        <dbReference type="ChEBI" id="CHEBI:30616"/>
        <dbReference type="ChEBI" id="CHEBI:43474"/>
        <dbReference type="ChEBI" id="CHEBI:456216"/>
        <dbReference type="EC" id="5.6.2.4"/>
    </reaction>
</comment>
<dbReference type="CDD" id="cd17929">
    <property type="entry name" value="DEXHc_priA"/>
    <property type="match status" value="1"/>
</dbReference>
<feature type="binding site" evidence="12">
    <location>
        <position position="533"/>
    </location>
    <ligand>
        <name>Zn(2+)</name>
        <dbReference type="ChEBI" id="CHEBI:29105"/>
        <label>1</label>
    </ligand>
</feature>
<dbReference type="Pfam" id="PF17764">
    <property type="entry name" value="PriA_3primeBD"/>
    <property type="match status" value="1"/>
</dbReference>
<evidence type="ECO:0000256" key="7">
    <source>
        <dbReference type="ARBA" id="ARBA00022833"/>
    </source>
</evidence>
<feature type="binding site" evidence="12">
    <location>
        <position position="542"/>
    </location>
    <ligand>
        <name>Zn(2+)</name>
        <dbReference type="ChEBI" id="CHEBI:29105"/>
        <label>2</label>
    </ligand>
</feature>
<dbReference type="Pfam" id="PF00271">
    <property type="entry name" value="Helicase_C"/>
    <property type="match status" value="1"/>
</dbReference>
<dbReference type="EC" id="5.6.2.4" evidence="12"/>
<evidence type="ECO:0000256" key="2">
    <source>
        <dbReference type="ARBA" id="ARBA00022705"/>
    </source>
</evidence>
<feature type="binding site" evidence="12">
    <location>
        <position position="530"/>
    </location>
    <ligand>
        <name>Zn(2+)</name>
        <dbReference type="ChEBI" id="CHEBI:29105"/>
        <label>1</label>
    </ligand>
</feature>
<feature type="domain" description="Helicase ATP-binding" evidence="13">
    <location>
        <begin position="298"/>
        <end position="467"/>
    </location>
</feature>
<dbReference type="EMBL" id="CP041345">
    <property type="protein sequence ID" value="QKG78997.1"/>
    <property type="molecule type" value="Genomic_DNA"/>
</dbReference>
<dbReference type="GO" id="GO:0006302">
    <property type="term" value="P:double-strand break repair"/>
    <property type="evidence" value="ECO:0007669"/>
    <property type="project" value="InterPro"/>
</dbReference>
<dbReference type="GO" id="GO:0006310">
    <property type="term" value="P:DNA recombination"/>
    <property type="evidence" value="ECO:0007669"/>
    <property type="project" value="InterPro"/>
</dbReference>
<dbReference type="GO" id="GO:0006269">
    <property type="term" value="P:DNA replication, synthesis of primer"/>
    <property type="evidence" value="ECO:0007669"/>
    <property type="project" value="UniProtKB-KW"/>
</dbReference>
<evidence type="ECO:0000256" key="10">
    <source>
        <dbReference type="ARBA" id="ARBA00023235"/>
    </source>
</evidence>
<sequence length="823" mass="93447">MADNSIYVDVILPLALPGTFTYRIPNELASDISVGVRVLVPFGKRKLYSALVYNIHSNQPSGYMVKDVIQLIDDSPIVLKSQIKLWGWISTYYMCTLGEVMKAALPSGLKMESDTIVTAGEVDGFDLTDEEVTLLHLLEQKKKLTIQQLAQKSGLKNTMKVIKSMLERNLLYVNEEVESGFKPKTETFIRLSEEYSNEEKLCQLIDSLNRAPAQQRVILAIAAQNTKSENYNPVSISRKALLNKVGVSASVLKSLIDKGIVIQEYEAVSRLDEDKSADALKQPFQLEDFQVKALDEINEKFFEKDVVLLHGVTSSGKTEIYIHLINDAIKKGKQVLYLLPEIALTTQIITRLRKVFGNRVGVYHSKFSDNERVEVYLNMLSDDKSYDVILGVRSSIFLPFRKLGLIIVDEEHENTFKQYNPAPRYHARDLSVVLAQMLGAKVLLGTATPSVESYYNAKIGKYGIVKITERYSGLQLPNTLVVDTRDARKRKKMKSHFSETLLNAIEDALSRKEQVILFQNRRGYSPFVECDDCGWVPHCEHCDVTLTYHKYTNQLTCHYCGYAIEQPNACLACGSANLKPKGFGTEKVEDELQIFFPDAVIERIDLDSTRSRAAYEKVITGFELGKIDILVGTQMVTKGLDFDRVSLVGILNADNMLNFPDFRASERSFQLMTQVSGRAGRKEKQGFVIIQTSQPDNPVIEHVVKQNTNSFLEWQLTERNQFRYPPFYRLIRITLKHKDRNRLYDGANALTVTLRHVLGENVLGPEPPLIPRIQNQYILELLVKLKRDKNIVRIKEFIGRSILMMKQNKETASINISIDVDPY</sequence>
<proteinExistence type="inferred from homology"/>
<dbReference type="PROSITE" id="PS51194">
    <property type="entry name" value="HELICASE_CTER"/>
    <property type="match status" value="1"/>
</dbReference>
<dbReference type="GO" id="GO:0016787">
    <property type="term" value="F:hydrolase activity"/>
    <property type="evidence" value="ECO:0007669"/>
    <property type="project" value="UniProtKB-KW"/>
</dbReference>
<dbReference type="InterPro" id="IPR041236">
    <property type="entry name" value="PriA_C"/>
</dbReference>
<dbReference type="SUPFAM" id="SSF52540">
    <property type="entry name" value="P-loop containing nucleoside triphosphate hydrolases"/>
    <property type="match status" value="2"/>
</dbReference>
<comment type="catalytic activity">
    <reaction evidence="12">
        <text>Couples ATP hydrolysis with the unwinding of duplex DNA by translocating in the 3'-5' direction.</text>
        <dbReference type="EC" id="5.6.2.4"/>
    </reaction>
</comment>
<protein>
    <recommendedName>
        <fullName evidence="12">Replication restart protein PriA</fullName>
    </recommendedName>
    <alternativeName>
        <fullName evidence="12">ATP-dependent DNA helicase PriA</fullName>
        <ecNumber evidence="12">5.6.2.4</ecNumber>
    </alternativeName>
    <alternativeName>
        <fullName evidence="12">DNA 3'-5' helicase PriA</fullName>
    </alternativeName>
</protein>
<dbReference type="HAMAP" id="MF_00983">
    <property type="entry name" value="PriA"/>
    <property type="match status" value="1"/>
</dbReference>
<dbReference type="InterPro" id="IPR011545">
    <property type="entry name" value="DEAD/DEAH_box_helicase_dom"/>
</dbReference>
<dbReference type="AlphaFoldDB" id="A0A7D3XET5"/>
<evidence type="ECO:0000256" key="9">
    <source>
        <dbReference type="ARBA" id="ARBA00023125"/>
    </source>
</evidence>
<dbReference type="NCBIfam" id="TIGR00595">
    <property type="entry name" value="priA"/>
    <property type="match status" value="1"/>
</dbReference>
<keyword evidence="8 12" id="KW-0067">ATP-binding</keyword>
<dbReference type="GO" id="GO:0005524">
    <property type="term" value="F:ATP binding"/>
    <property type="evidence" value="ECO:0007669"/>
    <property type="project" value="UniProtKB-UniRule"/>
</dbReference>
<dbReference type="GO" id="GO:0008270">
    <property type="term" value="F:zinc ion binding"/>
    <property type="evidence" value="ECO:0007669"/>
    <property type="project" value="UniProtKB-UniRule"/>
</dbReference>
<evidence type="ECO:0000256" key="4">
    <source>
        <dbReference type="ARBA" id="ARBA00022741"/>
    </source>
</evidence>
<dbReference type="Pfam" id="PF18074">
    <property type="entry name" value="PriA_C"/>
    <property type="match status" value="1"/>
</dbReference>
<evidence type="ECO:0000256" key="6">
    <source>
        <dbReference type="ARBA" id="ARBA00022806"/>
    </source>
</evidence>
<organism evidence="15 16">
    <name type="scientific">Tenuifilum thalassicum</name>
    <dbReference type="NCBI Taxonomy" id="2590900"/>
    <lineage>
        <taxon>Bacteria</taxon>
        <taxon>Pseudomonadati</taxon>
        <taxon>Bacteroidota</taxon>
        <taxon>Bacteroidia</taxon>
        <taxon>Bacteroidales</taxon>
        <taxon>Tenuifilaceae</taxon>
        <taxon>Tenuifilum</taxon>
    </lineage>
</organism>
<evidence type="ECO:0000256" key="1">
    <source>
        <dbReference type="ARBA" id="ARBA00022515"/>
    </source>
</evidence>
<evidence type="ECO:0000259" key="14">
    <source>
        <dbReference type="PROSITE" id="PS51194"/>
    </source>
</evidence>
<dbReference type="FunFam" id="3.40.1440.60:FF:000001">
    <property type="entry name" value="Primosomal protein N"/>
    <property type="match status" value="1"/>
</dbReference>
<dbReference type="InterPro" id="IPR042115">
    <property type="entry name" value="PriA_3primeBD_sf"/>
</dbReference>
<feature type="binding site" evidence="12">
    <location>
        <position position="560"/>
    </location>
    <ligand>
        <name>Zn(2+)</name>
        <dbReference type="ChEBI" id="CHEBI:29105"/>
        <label>2</label>
    </ligand>
</feature>
<dbReference type="CDD" id="cd18804">
    <property type="entry name" value="SF2_C_priA"/>
    <property type="match status" value="1"/>
</dbReference>
<dbReference type="GO" id="GO:0006270">
    <property type="term" value="P:DNA replication initiation"/>
    <property type="evidence" value="ECO:0007669"/>
    <property type="project" value="TreeGrafter"/>
</dbReference>
<keyword evidence="3 12" id="KW-0479">Metal-binding</keyword>
<dbReference type="FunFam" id="3.40.50.300:FF:000489">
    <property type="entry name" value="Primosome assembly protein PriA"/>
    <property type="match status" value="1"/>
</dbReference>
<dbReference type="SMART" id="SM00490">
    <property type="entry name" value="HELICc"/>
    <property type="match status" value="1"/>
</dbReference>
<comment type="similarity">
    <text evidence="12">Belongs to the helicase family. PriA subfamily.</text>
</comment>
<dbReference type="GO" id="GO:0003677">
    <property type="term" value="F:DNA binding"/>
    <property type="evidence" value="ECO:0007669"/>
    <property type="project" value="UniProtKB-UniRule"/>
</dbReference>
<accession>A0A7D3XET5</accession>
<dbReference type="InterPro" id="IPR014001">
    <property type="entry name" value="Helicase_ATP-bd"/>
</dbReference>
<reference evidence="15 16" key="1">
    <citation type="submission" date="2019-07" db="EMBL/GenBank/DDBJ databases">
        <title>Thalassofilum flectens gen. nov., sp. nov., a novel moderate thermophilic anaerobe from a shallow sea hot spring in Kunashir Island (Russia), representing a new family in the order Bacteroidales, and proposal of Thalassofilacea fam. nov.</title>
        <authorList>
            <person name="Kochetkova T.V."/>
            <person name="Podosokorskaya O.A."/>
            <person name="Novikov A."/>
            <person name="Elcheninov A.G."/>
            <person name="Toshchakov S.V."/>
            <person name="Kublanov I.V."/>
        </authorList>
    </citation>
    <scope>NUCLEOTIDE SEQUENCE [LARGE SCALE GENOMIC DNA]</scope>
    <source>
        <strain evidence="15 16">38-H</strain>
    </source>
</reference>
<dbReference type="InterPro" id="IPR005259">
    <property type="entry name" value="PriA"/>
</dbReference>
<keyword evidence="1 12" id="KW-0639">Primosome</keyword>
<name>A0A7D3XET5_9BACT</name>
<evidence type="ECO:0000256" key="12">
    <source>
        <dbReference type="HAMAP-Rule" id="MF_00983"/>
    </source>
</evidence>
<evidence type="ECO:0000256" key="11">
    <source>
        <dbReference type="ARBA" id="ARBA00048988"/>
    </source>
</evidence>
<dbReference type="RefSeq" id="WP_173072514.1">
    <property type="nucleotide sequence ID" value="NZ_CP041345.1"/>
</dbReference>
<dbReference type="InterPro" id="IPR040498">
    <property type="entry name" value="PriA_CRR"/>
</dbReference>
<dbReference type="Pfam" id="PF00270">
    <property type="entry name" value="DEAD"/>
    <property type="match status" value="1"/>
</dbReference>
<dbReference type="GO" id="GO:1990077">
    <property type="term" value="C:primosome complex"/>
    <property type="evidence" value="ECO:0007669"/>
    <property type="project" value="UniProtKB-UniRule"/>
</dbReference>
<dbReference type="Proteomes" id="UP000500961">
    <property type="component" value="Chromosome"/>
</dbReference>
<dbReference type="PROSITE" id="PS51192">
    <property type="entry name" value="HELICASE_ATP_BIND_1"/>
    <property type="match status" value="1"/>
</dbReference>
<evidence type="ECO:0000313" key="16">
    <source>
        <dbReference type="Proteomes" id="UP000500961"/>
    </source>
</evidence>
<comment type="function">
    <text evidence="12">Initiates the restart of stalled replication forks, which reloads the replicative helicase on sites other than the origin of replication. Recognizes and binds to abandoned replication forks and remodels them to uncover a helicase loading site. Promotes assembly of the primosome at these replication forks.</text>
</comment>
<feature type="binding site" evidence="12">
    <location>
        <position position="557"/>
    </location>
    <ligand>
        <name>Zn(2+)</name>
        <dbReference type="ChEBI" id="CHEBI:29105"/>
        <label>2</label>
    </ligand>
</feature>
<evidence type="ECO:0000256" key="3">
    <source>
        <dbReference type="ARBA" id="ARBA00022723"/>
    </source>
</evidence>
<keyword evidence="16" id="KW-1185">Reference proteome</keyword>
<keyword evidence="9 12" id="KW-0238">DNA-binding</keyword>
<evidence type="ECO:0000313" key="15">
    <source>
        <dbReference type="EMBL" id="QKG78997.1"/>
    </source>
</evidence>
<gene>
    <name evidence="12 15" type="primary">priA</name>
    <name evidence="15" type="ORF">FHG85_01535</name>
</gene>
<evidence type="ECO:0000259" key="13">
    <source>
        <dbReference type="PROSITE" id="PS51192"/>
    </source>
</evidence>
<comment type="subunit">
    <text evidence="12">Component of the replication restart primosome.</text>
</comment>
<keyword evidence="2 12" id="KW-0235">DNA replication</keyword>
<dbReference type="PANTHER" id="PTHR30580:SF0">
    <property type="entry name" value="PRIMOSOMAL PROTEIN N"/>
    <property type="match status" value="1"/>
</dbReference>
<keyword evidence="5 12" id="KW-0378">Hydrolase</keyword>
<keyword evidence="4 12" id="KW-0547">Nucleotide-binding</keyword>